<organism evidence="2 3">
    <name type="scientific">Sphingomonas changnyeongensis</name>
    <dbReference type="NCBI Taxonomy" id="2698679"/>
    <lineage>
        <taxon>Bacteria</taxon>
        <taxon>Pseudomonadati</taxon>
        <taxon>Pseudomonadota</taxon>
        <taxon>Alphaproteobacteria</taxon>
        <taxon>Sphingomonadales</taxon>
        <taxon>Sphingomonadaceae</taxon>
        <taxon>Sphingomonas</taxon>
    </lineage>
</organism>
<dbReference type="RefSeq" id="WP_160593416.1">
    <property type="nucleotide sequence ID" value="NZ_CP047895.1"/>
</dbReference>
<dbReference type="InterPro" id="IPR000835">
    <property type="entry name" value="HTH_MarR-typ"/>
</dbReference>
<dbReference type="InterPro" id="IPR036390">
    <property type="entry name" value="WH_DNA-bd_sf"/>
</dbReference>
<dbReference type="KEGG" id="schy:GVO57_12305"/>
<feature type="domain" description="HTH marR-type" evidence="1">
    <location>
        <begin position="8"/>
        <end position="150"/>
    </location>
</feature>
<name>A0A7Z2NX95_9SPHN</name>
<dbReference type="PANTHER" id="PTHR33164">
    <property type="entry name" value="TRANSCRIPTIONAL REGULATOR, MARR FAMILY"/>
    <property type="match status" value="1"/>
</dbReference>
<dbReference type="Gene3D" id="1.10.10.10">
    <property type="entry name" value="Winged helix-like DNA-binding domain superfamily/Winged helix DNA-binding domain"/>
    <property type="match status" value="1"/>
</dbReference>
<dbReference type="Proteomes" id="UP000464468">
    <property type="component" value="Chromosome"/>
</dbReference>
<accession>A0A7Z2NX95</accession>
<dbReference type="GO" id="GO:0003700">
    <property type="term" value="F:DNA-binding transcription factor activity"/>
    <property type="evidence" value="ECO:0007669"/>
    <property type="project" value="InterPro"/>
</dbReference>
<evidence type="ECO:0000259" key="1">
    <source>
        <dbReference type="PROSITE" id="PS50995"/>
    </source>
</evidence>
<dbReference type="InterPro" id="IPR039422">
    <property type="entry name" value="MarR/SlyA-like"/>
</dbReference>
<dbReference type="PROSITE" id="PS50995">
    <property type="entry name" value="HTH_MARR_2"/>
    <property type="match status" value="1"/>
</dbReference>
<keyword evidence="3" id="KW-1185">Reference proteome</keyword>
<dbReference type="SUPFAM" id="SSF46785">
    <property type="entry name" value="Winged helix' DNA-binding domain"/>
    <property type="match status" value="1"/>
</dbReference>
<dbReference type="GO" id="GO:0006950">
    <property type="term" value="P:response to stress"/>
    <property type="evidence" value="ECO:0007669"/>
    <property type="project" value="TreeGrafter"/>
</dbReference>
<proteinExistence type="predicted"/>
<gene>
    <name evidence="2" type="ORF">GVO57_12305</name>
</gene>
<dbReference type="Pfam" id="PF12802">
    <property type="entry name" value="MarR_2"/>
    <property type="match status" value="1"/>
</dbReference>
<protein>
    <submittedName>
        <fullName evidence="2">MarR family transcriptional regulator</fullName>
    </submittedName>
</protein>
<sequence length="152" mass="16301">MTVLKPGASALFLREAEVRRGLDLLFAGQALLARAVDPLLDEAGLGRAHQRALYFIARHPDLTVGELIARLGITKQSLNRVLAELGAKALVETRPGATDRRQKRLRLSPEGAALEARLFEAMRARLAAAYGHAGPDAVGGFWAVLEGLTARG</sequence>
<evidence type="ECO:0000313" key="2">
    <source>
        <dbReference type="EMBL" id="QHL91447.1"/>
    </source>
</evidence>
<dbReference type="SMART" id="SM00347">
    <property type="entry name" value="HTH_MARR"/>
    <property type="match status" value="1"/>
</dbReference>
<dbReference type="InterPro" id="IPR036388">
    <property type="entry name" value="WH-like_DNA-bd_sf"/>
</dbReference>
<reference evidence="2 3" key="1">
    <citation type="submission" date="2020-01" db="EMBL/GenBank/DDBJ databases">
        <title>Sphingomonas sp. C33 whole genome sequece.</title>
        <authorList>
            <person name="Park C."/>
        </authorList>
    </citation>
    <scope>NUCLEOTIDE SEQUENCE [LARGE SCALE GENOMIC DNA]</scope>
    <source>
        <strain evidence="2 3">C33</strain>
    </source>
</reference>
<dbReference type="EMBL" id="CP047895">
    <property type="protein sequence ID" value="QHL91447.1"/>
    <property type="molecule type" value="Genomic_DNA"/>
</dbReference>
<dbReference type="PRINTS" id="PR00598">
    <property type="entry name" value="HTHMARR"/>
</dbReference>
<dbReference type="PANTHER" id="PTHR33164:SF44">
    <property type="entry name" value="TRANSCRIPTIONAL REGULATORY PROTEIN"/>
    <property type="match status" value="1"/>
</dbReference>
<evidence type="ECO:0000313" key="3">
    <source>
        <dbReference type="Proteomes" id="UP000464468"/>
    </source>
</evidence>
<dbReference type="AlphaFoldDB" id="A0A7Z2NX95"/>